<protein>
    <submittedName>
        <fullName evidence="2">Uncharacterized protein</fullName>
    </submittedName>
</protein>
<dbReference type="AlphaFoldDB" id="A0AAV2GTC2"/>
<gene>
    <name evidence="2" type="ORF">LTRI10_LOCUS53238</name>
</gene>
<proteinExistence type="predicted"/>
<name>A0AAV2GTC2_9ROSI</name>
<keyword evidence="3" id="KW-1185">Reference proteome</keyword>
<accession>A0AAV2GTC2</accession>
<dbReference type="EMBL" id="OZ034822">
    <property type="protein sequence ID" value="CAL1414051.1"/>
    <property type="molecule type" value="Genomic_DNA"/>
</dbReference>
<sequence length="90" mass="9840">MKENNIMAGRSSRGSQKFPGFPSGHVELLQPSKQHHQNENDLAFIAPPPRQAGELVPAIPTAAGRIYPPLATVTHRKSHIPIRTATIQQT</sequence>
<evidence type="ECO:0000313" key="2">
    <source>
        <dbReference type="EMBL" id="CAL1414051.1"/>
    </source>
</evidence>
<dbReference type="Proteomes" id="UP001497516">
    <property type="component" value="Chromosome 9"/>
</dbReference>
<reference evidence="2 3" key="1">
    <citation type="submission" date="2024-04" db="EMBL/GenBank/DDBJ databases">
        <authorList>
            <person name="Fracassetti M."/>
        </authorList>
    </citation>
    <scope>NUCLEOTIDE SEQUENCE [LARGE SCALE GENOMIC DNA]</scope>
</reference>
<organism evidence="2 3">
    <name type="scientific">Linum trigynum</name>
    <dbReference type="NCBI Taxonomy" id="586398"/>
    <lineage>
        <taxon>Eukaryota</taxon>
        <taxon>Viridiplantae</taxon>
        <taxon>Streptophyta</taxon>
        <taxon>Embryophyta</taxon>
        <taxon>Tracheophyta</taxon>
        <taxon>Spermatophyta</taxon>
        <taxon>Magnoliopsida</taxon>
        <taxon>eudicotyledons</taxon>
        <taxon>Gunneridae</taxon>
        <taxon>Pentapetalae</taxon>
        <taxon>rosids</taxon>
        <taxon>fabids</taxon>
        <taxon>Malpighiales</taxon>
        <taxon>Linaceae</taxon>
        <taxon>Linum</taxon>
    </lineage>
</organism>
<feature type="region of interest" description="Disordered" evidence="1">
    <location>
        <begin position="1"/>
        <end position="26"/>
    </location>
</feature>
<evidence type="ECO:0000313" key="3">
    <source>
        <dbReference type="Proteomes" id="UP001497516"/>
    </source>
</evidence>
<evidence type="ECO:0000256" key="1">
    <source>
        <dbReference type="SAM" id="MobiDB-lite"/>
    </source>
</evidence>